<sequence length="858" mass="92716">MAGPRRLPLLIMALTLLPKLSGNEYSSGTTVVSSSQSVTESSSAAPTTSSPSDPSSSNTGDTSTPQRSTPSPGEITTAQLSATPTDSGTASPSLHPTTDTHSGSGSPSPELTAVSEAASLTSSPLRPQGHTLTPASRRNPGVVVAVCLVVSLVLIGSVVLAVRRCHRDTSEFLVLDEVSMVPATRMRRSRTSLSFLRIERVREPLDSGPAPASPHGGGGVRRRFSGSPLLPLLCSHPGPPGEMGPSARVVFTIGARGTESSPGPAAGRKLLVNQSIRLQRRFTVAHPLCFDLEHGPACGRGAQAPGSHGQRRESFLYRSDSDYELSPKAMSRNSSAASDLHGEDLIVTPFAQVLASLRTVRSNVAALAHGHAHGATRFDLEHGPACGRGAQAPGSHGQRRESFLYRSDSDYELSPKAMSRNSSAASDLHGEDLIVTPFAQVLASLRTVRSNVAALAHGHAHGATRRSGNQVSEYISRTFLVPALGVQTDQEGKLAKELEDTNKWGLDVFRVAELSGNRPLTAILFSIFQERDLLKKFQIPADALATYLLTLEGHYHADVAYHNSLHAADVAQSAHVLLAMPALEAVFTDLEVLAAIFASAIHDVDHPGLSNQFLINTNSELALMYNDISVLENHHLAVGFKLLQAENCDIFRNLSAKQWLSLRRMVIDMVLATDMSKHMNLLADLKTMVETKQVTSLGVLLLDTYADRIQVLQNLVHCADLSNPTKPLPLYRQWTDRIMAEFFRQGDRERESGLDISPMCDKHTASVETSQVGFIDYIAHPLWETWADLVHPDAQDLLDTLEDNRAWYQSRVPRSPVDTVSSERGAPDRFQFELTLAEAEEEAEEDGGQEESTASLCT</sequence>
<comment type="cofactor">
    <cofactor evidence="2">
        <name>Mg(2+)</name>
        <dbReference type="ChEBI" id="CHEBI:18420"/>
    </cofactor>
</comment>
<dbReference type="InParanoid" id="G5B4D3"/>
<evidence type="ECO:0000256" key="6">
    <source>
        <dbReference type="ARBA" id="ARBA00022723"/>
    </source>
</evidence>
<evidence type="ECO:0000256" key="10">
    <source>
        <dbReference type="ARBA" id="ARBA00023211"/>
    </source>
</evidence>
<keyword evidence="17" id="KW-1133">Transmembrane helix</keyword>
<evidence type="ECO:0000256" key="18">
    <source>
        <dbReference type="SAM" id="SignalP"/>
    </source>
</evidence>
<dbReference type="InterPro" id="IPR002073">
    <property type="entry name" value="PDEase_catalytic_dom"/>
</dbReference>
<dbReference type="FunFam" id="1.10.1300.10:FF:000001">
    <property type="entry name" value="Phosphodiesterase"/>
    <property type="match status" value="1"/>
</dbReference>
<evidence type="ECO:0000256" key="2">
    <source>
        <dbReference type="ARBA" id="ARBA00001946"/>
    </source>
</evidence>
<dbReference type="SUPFAM" id="SSF109604">
    <property type="entry name" value="HD-domain/PDEase-like"/>
    <property type="match status" value="1"/>
</dbReference>
<dbReference type="PROSITE" id="PS00126">
    <property type="entry name" value="PDEASE_I_1"/>
    <property type="match status" value="1"/>
</dbReference>
<feature type="binding site" evidence="14">
    <location>
        <position position="603"/>
    </location>
    <ligand>
        <name>Zn(2+)</name>
        <dbReference type="ChEBI" id="CHEBI:29105"/>
        <label>1</label>
    </ligand>
</feature>
<evidence type="ECO:0000256" key="15">
    <source>
        <dbReference type="RuleBase" id="RU363067"/>
    </source>
</evidence>
<dbReference type="AlphaFoldDB" id="G5B4D3"/>
<dbReference type="Proteomes" id="UP000006813">
    <property type="component" value="Unassembled WGS sequence"/>
</dbReference>
<evidence type="ECO:0000313" key="20">
    <source>
        <dbReference type="EMBL" id="EHB04144.1"/>
    </source>
</evidence>
<keyword evidence="8" id="KW-0460">Magnesium</keyword>
<feature type="signal peptide" evidence="18">
    <location>
        <begin position="1"/>
        <end position="22"/>
    </location>
</feature>
<feature type="transmembrane region" description="Helical" evidence="17">
    <location>
        <begin position="142"/>
        <end position="162"/>
    </location>
</feature>
<evidence type="ECO:0000256" key="12">
    <source>
        <dbReference type="PIRSR" id="PIRSR623088-1"/>
    </source>
</evidence>
<comment type="cofactor">
    <cofactor evidence="15">
        <name>a divalent metal cation</name>
        <dbReference type="ChEBI" id="CHEBI:60240"/>
    </cofactor>
    <text evidence="15">Binds 2 divalent metal cations per subunit. Site 1 may preferentially bind zinc ions, while site 2 has a preference for magnesium and/or manganese ions.</text>
</comment>
<dbReference type="InterPro" id="IPR040844">
    <property type="entry name" value="PDE4_UCR"/>
</dbReference>
<dbReference type="EC" id="3.1.4.-" evidence="15"/>
<feature type="compositionally biased region" description="Acidic residues" evidence="16">
    <location>
        <begin position="838"/>
        <end position="849"/>
    </location>
</feature>
<feature type="active site" description="Proton donor" evidence="12">
    <location>
        <position position="562"/>
    </location>
</feature>
<comment type="cofactor">
    <cofactor evidence="1">
        <name>Mn(2+)</name>
        <dbReference type="ChEBI" id="CHEBI:29035"/>
    </cofactor>
</comment>
<feature type="compositionally biased region" description="Low complexity" evidence="16">
    <location>
        <begin position="21"/>
        <end position="65"/>
    </location>
</feature>
<feature type="binding site" evidence="13">
    <location>
        <position position="771"/>
    </location>
    <ligand>
        <name>AMP</name>
        <dbReference type="ChEBI" id="CHEBI:456215"/>
    </ligand>
</feature>
<dbReference type="GO" id="GO:0007165">
    <property type="term" value="P:signal transduction"/>
    <property type="evidence" value="ECO:0007669"/>
    <property type="project" value="InterPro"/>
</dbReference>
<keyword evidence="10" id="KW-0464">Manganese</keyword>
<dbReference type="PROSITE" id="PS51845">
    <property type="entry name" value="PDEASE_I_2"/>
    <property type="match status" value="1"/>
</dbReference>
<dbReference type="PANTHER" id="PTHR11347">
    <property type="entry name" value="CYCLIC NUCLEOTIDE PHOSPHODIESTERASE"/>
    <property type="match status" value="1"/>
</dbReference>
<feature type="compositionally biased region" description="Polar residues" evidence="16">
    <location>
        <begin position="66"/>
        <end position="109"/>
    </location>
</feature>
<gene>
    <name evidence="20" type="ORF">GW7_16473</name>
</gene>
<feature type="binding site" evidence="14">
    <location>
        <position position="720"/>
    </location>
    <ligand>
        <name>Zn(2+)</name>
        <dbReference type="ChEBI" id="CHEBI:29105"/>
        <label>1</label>
    </ligand>
</feature>
<dbReference type="InterPro" id="IPR003607">
    <property type="entry name" value="HD/PDEase_dom"/>
</dbReference>
<dbReference type="InterPro" id="IPR023088">
    <property type="entry name" value="PDEase"/>
</dbReference>
<dbReference type="GO" id="GO:0046872">
    <property type="term" value="F:metal ion binding"/>
    <property type="evidence" value="ECO:0007669"/>
    <property type="project" value="UniProtKB-KW"/>
</dbReference>
<comment type="catalytic activity">
    <reaction evidence="11">
        <text>3',5'-cyclic AMP + H2O = AMP + H(+)</text>
        <dbReference type="Rhea" id="RHEA:25277"/>
        <dbReference type="ChEBI" id="CHEBI:15377"/>
        <dbReference type="ChEBI" id="CHEBI:15378"/>
        <dbReference type="ChEBI" id="CHEBI:58165"/>
        <dbReference type="ChEBI" id="CHEBI:456215"/>
        <dbReference type="EC" id="3.1.4.53"/>
    </reaction>
    <physiologicalReaction direction="left-to-right" evidence="11">
        <dbReference type="Rhea" id="RHEA:25278"/>
    </physiologicalReaction>
</comment>
<feature type="binding site" evidence="14">
    <location>
        <position position="602"/>
    </location>
    <ligand>
        <name>Zn(2+)</name>
        <dbReference type="ChEBI" id="CHEBI:29105"/>
        <label>1</label>
    </ligand>
</feature>
<feature type="binding site" evidence="14">
    <location>
        <position position="566"/>
    </location>
    <ligand>
        <name>Zn(2+)</name>
        <dbReference type="ChEBI" id="CHEBI:29105"/>
        <label>1</label>
    </ligand>
</feature>
<evidence type="ECO:0000256" key="7">
    <source>
        <dbReference type="ARBA" id="ARBA00022801"/>
    </source>
</evidence>
<feature type="region of interest" description="Disordered" evidence="16">
    <location>
        <begin position="838"/>
        <end position="858"/>
    </location>
</feature>
<evidence type="ECO:0000259" key="19">
    <source>
        <dbReference type="PROSITE" id="PS51845"/>
    </source>
</evidence>
<reference evidence="20 21" key="1">
    <citation type="journal article" date="2011" name="Nature">
        <title>Genome sequencing reveals insights into physiology and longevity of the naked mole rat.</title>
        <authorList>
            <person name="Kim E.B."/>
            <person name="Fang X."/>
            <person name="Fushan A.A."/>
            <person name="Huang Z."/>
            <person name="Lobanov A.V."/>
            <person name="Han L."/>
            <person name="Marino S.M."/>
            <person name="Sun X."/>
            <person name="Turanov A.A."/>
            <person name="Yang P."/>
            <person name="Yim S.H."/>
            <person name="Zhao X."/>
            <person name="Kasaikina M.V."/>
            <person name="Stoletzki N."/>
            <person name="Peng C."/>
            <person name="Polak P."/>
            <person name="Xiong Z."/>
            <person name="Kiezun A."/>
            <person name="Zhu Y."/>
            <person name="Chen Y."/>
            <person name="Kryukov G.V."/>
            <person name="Zhang Q."/>
            <person name="Peshkin L."/>
            <person name="Yang L."/>
            <person name="Bronson R.T."/>
            <person name="Buffenstein R."/>
            <person name="Wang B."/>
            <person name="Han C."/>
            <person name="Li Q."/>
            <person name="Chen L."/>
            <person name="Zhao W."/>
            <person name="Sunyaev S.R."/>
            <person name="Park T.J."/>
            <person name="Zhang G."/>
            <person name="Wang J."/>
            <person name="Gladyshev V.N."/>
        </authorList>
    </citation>
    <scope>NUCLEOTIDE SEQUENCE [LARGE SCALE GENOMIC DNA]</scope>
</reference>
<feature type="binding site" evidence="13">
    <location>
        <position position="603"/>
    </location>
    <ligand>
        <name>AMP</name>
        <dbReference type="ChEBI" id="CHEBI:456215"/>
    </ligand>
</feature>
<accession>G5B4D3</accession>
<feature type="domain" description="PDEase" evidence="19">
    <location>
        <begin position="486"/>
        <end position="815"/>
    </location>
</feature>
<feature type="compositionally biased region" description="Polar residues" evidence="16">
    <location>
        <begin position="118"/>
        <end position="136"/>
    </location>
</feature>
<dbReference type="Pfam" id="PF18100">
    <property type="entry name" value="PDE4_UCR"/>
    <property type="match status" value="2"/>
</dbReference>
<dbReference type="EMBL" id="JH168446">
    <property type="protein sequence ID" value="EHB04144.1"/>
    <property type="molecule type" value="Genomic_DNA"/>
</dbReference>
<evidence type="ECO:0000256" key="8">
    <source>
        <dbReference type="ARBA" id="ARBA00022842"/>
    </source>
</evidence>
<evidence type="ECO:0000313" key="21">
    <source>
        <dbReference type="Proteomes" id="UP000006813"/>
    </source>
</evidence>
<evidence type="ECO:0000256" key="14">
    <source>
        <dbReference type="PIRSR" id="PIRSR623088-3"/>
    </source>
</evidence>
<evidence type="ECO:0000256" key="16">
    <source>
        <dbReference type="SAM" id="MobiDB-lite"/>
    </source>
</evidence>
<evidence type="ECO:0000256" key="9">
    <source>
        <dbReference type="ARBA" id="ARBA00023149"/>
    </source>
</evidence>
<keyword evidence="17" id="KW-0812">Transmembrane</keyword>
<evidence type="ECO:0000256" key="1">
    <source>
        <dbReference type="ARBA" id="ARBA00001936"/>
    </source>
</evidence>
<keyword evidence="17" id="KW-0472">Membrane</keyword>
<feature type="binding site" evidence="13">
    <location>
        <begin position="562"/>
        <end position="566"/>
    </location>
    <ligand>
        <name>AMP</name>
        <dbReference type="ChEBI" id="CHEBI:456215"/>
    </ligand>
</feature>
<evidence type="ECO:0000256" key="13">
    <source>
        <dbReference type="PIRSR" id="PIRSR623088-2"/>
    </source>
</evidence>
<evidence type="ECO:0000256" key="3">
    <source>
        <dbReference type="ARBA" id="ARBA00001947"/>
    </source>
</evidence>
<dbReference type="Gene3D" id="1.10.1300.10">
    <property type="entry name" value="3'5'-cyclic nucleotide phosphodiesterase, catalytic domain"/>
    <property type="match status" value="1"/>
</dbReference>
<evidence type="ECO:0000256" key="5">
    <source>
        <dbReference type="ARBA" id="ARBA00009517"/>
    </source>
</evidence>
<feature type="region of interest" description="Disordered" evidence="16">
    <location>
        <begin position="21"/>
        <end position="136"/>
    </location>
</feature>
<keyword evidence="18" id="KW-0732">Signal</keyword>
<feature type="chain" id="PRO_5003473999" description="Phosphodiesterase" evidence="18">
    <location>
        <begin position="23"/>
        <end position="858"/>
    </location>
</feature>
<keyword evidence="7 15" id="KW-0378">Hydrolase</keyword>
<comment type="cofactor">
    <cofactor evidence="3">
        <name>Zn(2+)</name>
        <dbReference type="ChEBI" id="CHEBI:29105"/>
    </cofactor>
</comment>
<dbReference type="SMART" id="SM00471">
    <property type="entry name" value="HDc"/>
    <property type="match status" value="1"/>
</dbReference>
<dbReference type="UniPathway" id="UPA00762">
    <property type="reaction ID" value="UER00747"/>
</dbReference>
<evidence type="ECO:0000256" key="17">
    <source>
        <dbReference type="SAM" id="Phobius"/>
    </source>
</evidence>
<evidence type="ECO:0000256" key="11">
    <source>
        <dbReference type="ARBA" id="ARBA00033681"/>
    </source>
</evidence>
<dbReference type="Pfam" id="PF00233">
    <property type="entry name" value="PDEase_I"/>
    <property type="match status" value="1"/>
</dbReference>
<feature type="binding site" evidence="14">
    <location>
        <position position="603"/>
    </location>
    <ligand>
        <name>Zn(2+)</name>
        <dbReference type="ChEBI" id="CHEBI:29105"/>
        <label>2</label>
    </ligand>
</feature>
<dbReference type="InterPro" id="IPR023174">
    <property type="entry name" value="PDEase_CS"/>
</dbReference>
<dbReference type="GO" id="GO:0004115">
    <property type="term" value="F:3',5'-cyclic-AMP phosphodiesterase activity"/>
    <property type="evidence" value="ECO:0007669"/>
    <property type="project" value="UniProtKB-EC"/>
</dbReference>
<dbReference type="FunCoup" id="G5B4D3">
    <property type="interactions" value="482"/>
</dbReference>
<comment type="pathway">
    <text evidence="4">Purine metabolism; 3',5'-cyclic AMP degradation; AMP from 3',5'-cyclic AMP: step 1/1.</text>
</comment>
<name>G5B4D3_HETGA</name>
<evidence type="ECO:0000256" key="4">
    <source>
        <dbReference type="ARBA" id="ARBA00004703"/>
    </source>
</evidence>
<proteinExistence type="inferred from homology"/>
<dbReference type="CDD" id="cd00077">
    <property type="entry name" value="HDc"/>
    <property type="match status" value="1"/>
</dbReference>
<dbReference type="GO" id="GO:0006198">
    <property type="term" value="P:cAMP catabolic process"/>
    <property type="evidence" value="ECO:0007669"/>
    <property type="project" value="UniProtKB-UniPathway"/>
</dbReference>
<protein>
    <recommendedName>
        <fullName evidence="15">Phosphodiesterase</fullName>
        <ecNumber evidence="15">3.1.4.-</ecNumber>
    </recommendedName>
</protein>
<organism evidence="20 21">
    <name type="scientific">Heterocephalus glaber</name>
    <name type="common">Naked mole rat</name>
    <dbReference type="NCBI Taxonomy" id="10181"/>
    <lineage>
        <taxon>Eukaryota</taxon>
        <taxon>Metazoa</taxon>
        <taxon>Chordata</taxon>
        <taxon>Craniata</taxon>
        <taxon>Vertebrata</taxon>
        <taxon>Euteleostomi</taxon>
        <taxon>Mammalia</taxon>
        <taxon>Eutheria</taxon>
        <taxon>Euarchontoglires</taxon>
        <taxon>Glires</taxon>
        <taxon>Rodentia</taxon>
        <taxon>Hystricomorpha</taxon>
        <taxon>Bathyergidae</taxon>
        <taxon>Heterocephalus</taxon>
    </lineage>
</organism>
<dbReference type="PRINTS" id="PR00387">
    <property type="entry name" value="PDIESTERASE1"/>
</dbReference>
<dbReference type="eggNOG" id="KOG3689">
    <property type="taxonomic scope" value="Eukaryota"/>
</dbReference>
<dbReference type="InterPro" id="IPR036971">
    <property type="entry name" value="PDEase_catalytic_dom_sf"/>
</dbReference>
<comment type="similarity">
    <text evidence="5">Belongs to the cyclic nucleotide phosphodiesterase family. PDE4 subfamily.</text>
</comment>
<feature type="binding site" evidence="13">
    <location>
        <position position="720"/>
    </location>
    <ligand>
        <name>AMP</name>
        <dbReference type="ChEBI" id="CHEBI:456215"/>
    </ligand>
</feature>
<keyword evidence="9" id="KW-0114">cAMP</keyword>
<dbReference type="STRING" id="10181.G5B4D3"/>
<keyword evidence="6 14" id="KW-0479">Metal-binding</keyword>